<organism evidence="11 12">
    <name type="scientific">Thalassomonas actiniarum</name>
    <dbReference type="NCBI Taxonomy" id="485447"/>
    <lineage>
        <taxon>Bacteria</taxon>
        <taxon>Pseudomonadati</taxon>
        <taxon>Pseudomonadota</taxon>
        <taxon>Gammaproteobacteria</taxon>
        <taxon>Alteromonadales</taxon>
        <taxon>Colwelliaceae</taxon>
        <taxon>Thalassomonas</taxon>
    </lineage>
</organism>
<dbReference type="InterPro" id="IPR023229">
    <property type="entry name" value="T2SS_M_periplasmic_sf"/>
</dbReference>
<keyword evidence="3" id="KW-0813">Transport</keyword>
<dbReference type="Pfam" id="PF04612">
    <property type="entry name" value="T2SSM"/>
    <property type="match status" value="1"/>
</dbReference>
<dbReference type="KEGG" id="tact:SG35_027255"/>
<evidence type="ECO:0000256" key="6">
    <source>
        <dbReference type="ARBA" id="ARBA00022692"/>
    </source>
</evidence>
<evidence type="ECO:0000256" key="5">
    <source>
        <dbReference type="ARBA" id="ARBA00022519"/>
    </source>
</evidence>
<keyword evidence="5" id="KW-0997">Cell inner membrane</keyword>
<feature type="transmembrane region" description="Helical" evidence="10">
    <location>
        <begin position="16"/>
        <end position="36"/>
    </location>
</feature>
<evidence type="ECO:0000256" key="7">
    <source>
        <dbReference type="ARBA" id="ARBA00022927"/>
    </source>
</evidence>
<evidence type="ECO:0000256" key="9">
    <source>
        <dbReference type="ARBA" id="ARBA00023136"/>
    </source>
</evidence>
<name>A0AAE9YSW5_9GAMM</name>
<comment type="similarity">
    <text evidence="2">Belongs to the GSP M family.</text>
</comment>
<evidence type="ECO:0000256" key="4">
    <source>
        <dbReference type="ARBA" id="ARBA00022475"/>
    </source>
</evidence>
<proteinExistence type="inferred from homology"/>
<keyword evidence="9 10" id="KW-0472">Membrane</keyword>
<dbReference type="AlphaFoldDB" id="A0AAE9YSW5"/>
<reference evidence="11 12" key="2">
    <citation type="journal article" date="2022" name="Mar. Drugs">
        <title>Bioassay-Guided Fractionation Leads to the Detection of Cholic Acid Generated by the Rare Thalassomonas sp.</title>
        <authorList>
            <person name="Pheiffer F."/>
            <person name="Schneider Y.K."/>
            <person name="Hansen E.H."/>
            <person name="Andersen J.H."/>
            <person name="Isaksson J."/>
            <person name="Busche T."/>
            <person name="R C."/>
            <person name="Kalinowski J."/>
            <person name="Zyl L.V."/>
            <person name="Trindade M."/>
        </authorList>
    </citation>
    <scope>NUCLEOTIDE SEQUENCE [LARGE SCALE GENOMIC DNA]</scope>
    <source>
        <strain evidence="11 12">A5K-106</strain>
    </source>
</reference>
<dbReference type="Proteomes" id="UP000032568">
    <property type="component" value="Chromosome"/>
</dbReference>
<evidence type="ECO:0000313" key="12">
    <source>
        <dbReference type="Proteomes" id="UP000032568"/>
    </source>
</evidence>
<reference evidence="11 12" key="1">
    <citation type="journal article" date="2015" name="Genome Announc.">
        <title>Draft Genome Sequences of Marine Isolates of Thalassomonas viridans and Thalassomonas actiniarum.</title>
        <authorList>
            <person name="Olonade I."/>
            <person name="van Zyl L.J."/>
            <person name="Trindade M."/>
        </authorList>
    </citation>
    <scope>NUCLEOTIDE SEQUENCE [LARGE SCALE GENOMIC DNA]</scope>
    <source>
        <strain evidence="11 12">A5K-106</strain>
    </source>
</reference>
<evidence type="ECO:0000256" key="10">
    <source>
        <dbReference type="SAM" id="Phobius"/>
    </source>
</evidence>
<protein>
    <submittedName>
        <fullName evidence="11">Type II secretion system protein M</fullName>
    </submittedName>
</protein>
<keyword evidence="7" id="KW-0653">Protein transport</keyword>
<sequence length="155" mass="17564">MKAKWQQLNAREQKSIIALSAVVLVFILYSLVWQPLNENLAKTQSKLKRQQELLTWVSDNTARYQQANKNKQSSRGGSLSSIVNRTAKRNGIGITRMQPQGNDIQIWIDEVSFSQLLQWLEQLSNNEGLHVKSIDLNNAKQPGVVGVRRLQLGRG</sequence>
<accession>A0AAE9YSW5</accession>
<dbReference type="InterPro" id="IPR007690">
    <property type="entry name" value="T2SS_GspM"/>
</dbReference>
<gene>
    <name evidence="11" type="ORF">SG35_027255</name>
</gene>
<keyword evidence="4" id="KW-1003">Cell membrane</keyword>
<comment type="subcellular location">
    <subcellularLocation>
        <location evidence="1">Cell inner membrane</location>
        <topology evidence="1">Single-pass membrane protein</topology>
    </subcellularLocation>
</comment>
<dbReference type="Gene3D" id="3.30.1360.100">
    <property type="entry name" value="General secretion pathway protein M, EpsM"/>
    <property type="match status" value="1"/>
</dbReference>
<evidence type="ECO:0000256" key="2">
    <source>
        <dbReference type="ARBA" id="ARBA00010637"/>
    </source>
</evidence>
<evidence type="ECO:0000256" key="1">
    <source>
        <dbReference type="ARBA" id="ARBA00004377"/>
    </source>
</evidence>
<keyword evidence="12" id="KW-1185">Reference proteome</keyword>
<evidence type="ECO:0000313" key="11">
    <source>
        <dbReference type="EMBL" id="WDD98882.1"/>
    </source>
</evidence>
<dbReference type="GO" id="GO:0015628">
    <property type="term" value="P:protein secretion by the type II secretion system"/>
    <property type="evidence" value="ECO:0007669"/>
    <property type="project" value="InterPro"/>
</dbReference>
<evidence type="ECO:0000256" key="8">
    <source>
        <dbReference type="ARBA" id="ARBA00022989"/>
    </source>
</evidence>
<dbReference type="EMBL" id="CP059735">
    <property type="protein sequence ID" value="WDD98882.1"/>
    <property type="molecule type" value="Genomic_DNA"/>
</dbReference>
<dbReference type="GO" id="GO:0005886">
    <property type="term" value="C:plasma membrane"/>
    <property type="evidence" value="ECO:0007669"/>
    <property type="project" value="UniProtKB-SubCell"/>
</dbReference>
<evidence type="ECO:0000256" key="3">
    <source>
        <dbReference type="ARBA" id="ARBA00022448"/>
    </source>
</evidence>
<keyword evidence="8 10" id="KW-1133">Transmembrane helix</keyword>
<dbReference type="SUPFAM" id="SSF103054">
    <property type="entry name" value="General secretion pathway protein M, EpsM"/>
    <property type="match status" value="1"/>
</dbReference>
<dbReference type="GO" id="GO:0015627">
    <property type="term" value="C:type II protein secretion system complex"/>
    <property type="evidence" value="ECO:0007669"/>
    <property type="project" value="InterPro"/>
</dbReference>
<keyword evidence="6 10" id="KW-0812">Transmembrane</keyword>
<dbReference type="RefSeq" id="WP_044834267.1">
    <property type="nucleotide sequence ID" value="NZ_CP059735.1"/>
</dbReference>
<dbReference type="PIRSF" id="PIRSF006291">
    <property type="entry name" value="GspM"/>
    <property type="match status" value="1"/>
</dbReference>